<dbReference type="AlphaFoldDB" id="A0A926D8Z0"/>
<feature type="domain" description="Lipoyl-binding" evidence="2">
    <location>
        <begin position="2"/>
        <end position="77"/>
    </location>
</feature>
<dbReference type="PANTHER" id="PTHR23151">
    <property type="entry name" value="DIHYDROLIPOAMIDE ACETYL/SUCCINYL-TRANSFERASE-RELATED"/>
    <property type="match status" value="1"/>
</dbReference>
<dbReference type="PROSITE" id="PS50968">
    <property type="entry name" value="BIOTINYL_LIPOYL"/>
    <property type="match status" value="1"/>
</dbReference>
<dbReference type="InterPro" id="IPR011053">
    <property type="entry name" value="Single_hybrid_motif"/>
</dbReference>
<comment type="caution">
    <text evidence="3">The sequence shown here is derived from an EMBL/GenBank/DDBJ whole genome shotgun (WGS) entry which is preliminary data.</text>
</comment>
<evidence type="ECO:0000313" key="3">
    <source>
        <dbReference type="EMBL" id="MBC8534595.1"/>
    </source>
</evidence>
<dbReference type="SUPFAM" id="SSF51230">
    <property type="entry name" value="Single hybrid motif"/>
    <property type="match status" value="1"/>
</dbReference>
<accession>A0A926D8Z0</accession>
<dbReference type="PANTHER" id="PTHR23151:SF90">
    <property type="entry name" value="DIHYDROLIPOYLLYSINE-RESIDUE ACETYLTRANSFERASE COMPONENT OF PYRUVATE DEHYDROGENASE COMPLEX, MITOCHONDRIAL-RELATED"/>
    <property type="match status" value="1"/>
</dbReference>
<name>A0A926D8Z0_9FIRM</name>
<dbReference type="InterPro" id="IPR000089">
    <property type="entry name" value="Biotin_lipoyl"/>
</dbReference>
<dbReference type="InterPro" id="IPR045257">
    <property type="entry name" value="E2/Pdx1"/>
</dbReference>
<dbReference type="Pfam" id="PF00364">
    <property type="entry name" value="Biotin_lipoyl"/>
    <property type="match status" value="1"/>
</dbReference>
<dbReference type="RefSeq" id="WP_249320182.1">
    <property type="nucleotide sequence ID" value="NZ_JACRSN010000019.1"/>
</dbReference>
<dbReference type="InterPro" id="IPR003016">
    <property type="entry name" value="2-oxoA_DH_lipoyl-BS"/>
</dbReference>
<proteinExistence type="predicted"/>
<dbReference type="GO" id="GO:0045254">
    <property type="term" value="C:pyruvate dehydrogenase complex"/>
    <property type="evidence" value="ECO:0007669"/>
    <property type="project" value="InterPro"/>
</dbReference>
<dbReference type="CDD" id="cd06849">
    <property type="entry name" value="lipoyl_domain"/>
    <property type="match status" value="1"/>
</dbReference>
<evidence type="ECO:0000259" key="2">
    <source>
        <dbReference type="PROSITE" id="PS50968"/>
    </source>
</evidence>
<gene>
    <name evidence="3" type="ORF">IAG03_11500</name>
</gene>
<keyword evidence="4" id="KW-1185">Reference proteome</keyword>
<evidence type="ECO:0000313" key="4">
    <source>
        <dbReference type="Proteomes" id="UP000651482"/>
    </source>
</evidence>
<reference evidence="3" key="1">
    <citation type="submission" date="2020-08" db="EMBL/GenBank/DDBJ databases">
        <title>Genome public.</title>
        <authorList>
            <person name="Liu C."/>
            <person name="Sun Q."/>
        </authorList>
    </citation>
    <scope>NUCLEOTIDE SEQUENCE</scope>
    <source>
        <strain evidence="3">NSJ-40</strain>
    </source>
</reference>
<sequence length="79" mass="8904">MEKNVKMPKLRPDMQEGVLCAWLKEEGDEVKAGEPLFEIETDKVVNQIESTESGILKKQVFEEGDTVQVETPVAILETK</sequence>
<keyword evidence="1" id="KW-0450">Lipoyl</keyword>
<evidence type="ECO:0000256" key="1">
    <source>
        <dbReference type="ARBA" id="ARBA00022823"/>
    </source>
</evidence>
<dbReference type="GO" id="GO:0006086">
    <property type="term" value="P:pyruvate decarboxylation to acetyl-CoA"/>
    <property type="evidence" value="ECO:0007669"/>
    <property type="project" value="InterPro"/>
</dbReference>
<dbReference type="Proteomes" id="UP000651482">
    <property type="component" value="Unassembled WGS sequence"/>
</dbReference>
<protein>
    <submittedName>
        <fullName evidence="3">Biotin/lipoyl-binding protein</fullName>
    </submittedName>
</protein>
<dbReference type="PROSITE" id="PS00189">
    <property type="entry name" value="LIPOYL"/>
    <property type="match status" value="1"/>
</dbReference>
<dbReference type="EMBL" id="JACRSN010000019">
    <property type="protein sequence ID" value="MBC8534595.1"/>
    <property type="molecule type" value="Genomic_DNA"/>
</dbReference>
<organism evidence="3 4">
    <name type="scientific">Yeguia hominis</name>
    <dbReference type="NCBI Taxonomy" id="2763662"/>
    <lineage>
        <taxon>Bacteria</taxon>
        <taxon>Bacillati</taxon>
        <taxon>Bacillota</taxon>
        <taxon>Clostridia</taxon>
        <taxon>Eubacteriales</taxon>
        <taxon>Yeguiaceae</taxon>
        <taxon>Yeguia</taxon>
    </lineage>
</organism>
<dbReference type="Gene3D" id="2.40.50.100">
    <property type="match status" value="1"/>
</dbReference>